<dbReference type="EMBL" id="LT984814">
    <property type="protein sequence ID" value="SPD66646.1"/>
    <property type="molecule type" value="Genomic_DNA"/>
</dbReference>
<name>A0A9Q7UXN4_9BURK</name>
<dbReference type="Proteomes" id="UP000254259">
    <property type="component" value="Plasmid CBM2636_mp"/>
</dbReference>
<evidence type="ECO:0000313" key="1">
    <source>
        <dbReference type="EMBL" id="SPD66646.1"/>
    </source>
</evidence>
<protein>
    <submittedName>
        <fullName evidence="1">Uncharacterized protein</fullName>
    </submittedName>
</protein>
<proteinExistence type="predicted"/>
<sequence length="35" mass="4278">MILFHCDLYISFYKVPVSELTHLTHFAYVFQKISW</sequence>
<keyword evidence="1" id="KW-0614">Plasmid</keyword>
<geneLocation type="plasmid" evidence="2">
    <name>cbm2636_mp</name>
</geneLocation>
<accession>A0A9Q7UXN4</accession>
<dbReference type="AlphaFoldDB" id="A0A9Q7UXN4"/>
<organism evidence="1 2">
    <name type="scientific">Cupriavidus taiwanensis</name>
    <dbReference type="NCBI Taxonomy" id="164546"/>
    <lineage>
        <taxon>Bacteria</taxon>
        <taxon>Pseudomonadati</taxon>
        <taxon>Pseudomonadota</taxon>
        <taxon>Betaproteobacteria</taxon>
        <taxon>Burkholderiales</taxon>
        <taxon>Burkholderiaceae</taxon>
        <taxon>Cupriavidus</taxon>
    </lineage>
</organism>
<gene>
    <name evidence="1" type="ORF">CBM2636_MP10282</name>
</gene>
<reference evidence="1 2" key="1">
    <citation type="submission" date="2018-01" db="EMBL/GenBank/DDBJ databases">
        <authorList>
            <person name="Clerissi C."/>
        </authorList>
    </citation>
    <scope>NUCLEOTIDE SEQUENCE [LARGE SCALE GENOMIC DNA]</scope>
    <source>
        <strain evidence="1">Cupriavidus taiwanensis SWF 66322</strain>
        <plasmid evidence="2">cbm2636_mp</plasmid>
    </source>
</reference>
<evidence type="ECO:0000313" key="2">
    <source>
        <dbReference type="Proteomes" id="UP000254259"/>
    </source>
</evidence>